<dbReference type="SUPFAM" id="SSF75553">
    <property type="entry name" value="Smc hinge domain"/>
    <property type="match status" value="1"/>
</dbReference>
<dbReference type="PROSITE" id="PS00943">
    <property type="entry name" value="UBIA"/>
    <property type="match status" value="1"/>
</dbReference>
<evidence type="ECO:0000256" key="15">
    <source>
        <dbReference type="ARBA" id="ARBA00023128"/>
    </source>
</evidence>
<dbReference type="GO" id="GO:0008495">
    <property type="term" value="F:protoheme IX farnesyltransferase activity"/>
    <property type="evidence" value="ECO:0007669"/>
    <property type="project" value="UniProtKB-EC"/>
</dbReference>
<evidence type="ECO:0000256" key="22">
    <source>
        <dbReference type="SAM" id="MobiDB-lite"/>
    </source>
</evidence>
<evidence type="ECO:0000256" key="5">
    <source>
        <dbReference type="ARBA" id="ARBA00012292"/>
    </source>
</evidence>
<keyword evidence="13 21" id="KW-0175">Coiled coil</keyword>
<keyword evidence="14" id="KW-0226">DNA condensation</keyword>
<keyword evidence="12 23" id="KW-1133">Transmembrane helix</keyword>
<dbReference type="Gene3D" id="3.30.70.1620">
    <property type="match status" value="1"/>
</dbReference>
<keyword evidence="18" id="KW-0131">Cell cycle</keyword>
<evidence type="ECO:0000256" key="18">
    <source>
        <dbReference type="ARBA" id="ARBA00023306"/>
    </source>
</evidence>
<evidence type="ECO:0000313" key="24">
    <source>
        <dbReference type="EMBL" id="ENN78114.1"/>
    </source>
</evidence>
<evidence type="ECO:0000256" key="1">
    <source>
        <dbReference type="ARBA" id="ARBA00004123"/>
    </source>
</evidence>
<comment type="similarity">
    <text evidence="4">Belongs to the UbiA prenyltransferase family.</text>
</comment>
<dbReference type="CDD" id="cd03273">
    <property type="entry name" value="ABC_SMC2_euk"/>
    <property type="match status" value="1"/>
</dbReference>
<dbReference type="InterPro" id="IPR027417">
    <property type="entry name" value="P-loop_NTPase"/>
</dbReference>
<dbReference type="Pfam" id="PF06470">
    <property type="entry name" value="SMC_hinge"/>
    <property type="match status" value="1"/>
</dbReference>
<keyword evidence="15" id="KW-0496">Mitochondrion</keyword>
<evidence type="ECO:0000256" key="19">
    <source>
        <dbReference type="ARBA" id="ARBA00030253"/>
    </source>
</evidence>
<dbReference type="Gene3D" id="1.10.357.140">
    <property type="entry name" value="UbiA prenyltransferase"/>
    <property type="match status" value="1"/>
</dbReference>
<dbReference type="HAMAP" id="MF_00154">
    <property type="entry name" value="CyoE_CtaB"/>
    <property type="match status" value="1"/>
</dbReference>
<accession>N6TCT9</accession>
<dbReference type="InterPro" id="IPR003395">
    <property type="entry name" value="RecF/RecN/SMC_N"/>
</dbReference>
<keyword evidence="9" id="KW-0547">Nucleotide-binding</keyword>
<dbReference type="HOGENOM" id="CLU_001042_9_0_1"/>
<dbReference type="Gene3D" id="3.40.50.300">
    <property type="entry name" value="P-loop containing nucleotide triphosphate hydrolases"/>
    <property type="match status" value="2"/>
</dbReference>
<dbReference type="GO" id="GO:0016887">
    <property type="term" value="F:ATP hydrolysis activity"/>
    <property type="evidence" value="ECO:0007669"/>
    <property type="project" value="InterPro"/>
</dbReference>
<dbReference type="GO" id="GO:0030261">
    <property type="term" value="P:chromosome condensation"/>
    <property type="evidence" value="ECO:0007669"/>
    <property type="project" value="UniProtKB-KW"/>
</dbReference>
<evidence type="ECO:0000256" key="13">
    <source>
        <dbReference type="ARBA" id="ARBA00023054"/>
    </source>
</evidence>
<dbReference type="InterPro" id="IPR030470">
    <property type="entry name" value="UbiA_prenylTrfase_CS"/>
</dbReference>
<dbReference type="PANTHER" id="PTHR43977">
    <property type="entry name" value="STRUCTURAL MAINTENANCE OF CHROMOSOMES PROTEIN 3"/>
    <property type="match status" value="1"/>
</dbReference>
<evidence type="ECO:0000256" key="8">
    <source>
        <dbReference type="ARBA" id="ARBA00022692"/>
    </source>
</evidence>
<feature type="transmembrane region" description="Helical" evidence="23">
    <location>
        <begin position="336"/>
        <end position="353"/>
    </location>
</feature>
<feature type="coiled-coil region" evidence="21">
    <location>
        <begin position="1035"/>
        <end position="1126"/>
    </location>
</feature>
<feature type="non-terminal residue" evidence="24">
    <location>
        <position position="1"/>
    </location>
</feature>
<dbReference type="GO" id="GO:0031966">
    <property type="term" value="C:mitochondrial membrane"/>
    <property type="evidence" value="ECO:0007669"/>
    <property type="project" value="UniProtKB-SubCell"/>
</dbReference>
<evidence type="ECO:0000256" key="3">
    <source>
        <dbReference type="ARBA" id="ARBA00005231"/>
    </source>
</evidence>
<feature type="transmembrane region" description="Helical" evidence="23">
    <location>
        <begin position="183"/>
        <end position="202"/>
    </location>
</feature>
<dbReference type="GO" id="GO:0005524">
    <property type="term" value="F:ATP binding"/>
    <property type="evidence" value="ECO:0007669"/>
    <property type="project" value="UniProtKB-KW"/>
</dbReference>
<protein>
    <recommendedName>
        <fullName evidence="6">Protoheme IX farnesyltransferase, mitochondrial</fullName>
        <ecNumber evidence="5">2.5.1.141</ecNumber>
    </recommendedName>
    <alternativeName>
        <fullName evidence="19">Heme O synthase</fullName>
    </alternativeName>
</protein>
<dbReference type="InterPro" id="IPR006369">
    <property type="entry name" value="Protohaem_IX_farnesylTrfase"/>
</dbReference>
<feature type="transmembrane region" description="Helical" evidence="23">
    <location>
        <begin position="88"/>
        <end position="105"/>
    </location>
</feature>
<dbReference type="Gene3D" id="1.20.1060.20">
    <property type="match status" value="1"/>
</dbReference>
<dbReference type="FunFam" id="3.40.50.300:FF:000385">
    <property type="entry name" value="Structural maintenance of chromosomes 2"/>
    <property type="match status" value="1"/>
</dbReference>
<evidence type="ECO:0000256" key="23">
    <source>
        <dbReference type="SAM" id="Phobius"/>
    </source>
</evidence>
<dbReference type="InterPro" id="IPR000537">
    <property type="entry name" value="UbiA_prenyltransferase"/>
</dbReference>
<dbReference type="GO" id="GO:0006784">
    <property type="term" value="P:heme A biosynthetic process"/>
    <property type="evidence" value="ECO:0007669"/>
    <property type="project" value="UniProtKB-ARBA"/>
</dbReference>
<feature type="transmembrane region" description="Helical" evidence="23">
    <location>
        <begin position="304"/>
        <end position="324"/>
    </location>
</feature>
<dbReference type="FunFam" id="1.10.357.140:FF:000004">
    <property type="entry name" value="Protoheme IX farnesyltransferase, mitochondrial"/>
    <property type="match status" value="1"/>
</dbReference>
<evidence type="ECO:0000256" key="9">
    <source>
        <dbReference type="ARBA" id="ARBA00022741"/>
    </source>
</evidence>
<evidence type="ECO:0000256" key="2">
    <source>
        <dbReference type="ARBA" id="ARBA00004225"/>
    </source>
</evidence>
<evidence type="ECO:0000256" key="21">
    <source>
        <dbReference type="SAM" id="Coils"/>
    </source>
</evidence>
<dbReference type="InterPro" id="IPR036277">
    <property type="entry name" value="SMC_hinge_sf"/>
</dbReference>
<gene>
    <name evidence="24" type="ORF">YQE_05268</name>
</gene>
<evidence type="ECO:0000256" key="14">
    <source>
        <dbReference type="ARBA" id="ARBA00023067"/>
    </source>
</evidence>
<dbReference type="InterPro" id="IPR010935">
    <property type="entry name" value="SMC_hinge"/>
</dbReference>
<dbReference type="EMBL" id="KB740923">
    <property type="protein sequence ID" value="ENN78114.1"/>
    <property type="molecule type" value="Genomic_DNA"/>
</dbReference>
<evidence type="ECO:0000256" key="7">
    <source>
        <dbReference type="ARBA" id="ARBA00022679"/>
    </source>
</evidence>
<feature type="coiled-coil region" evidence="21">
    <location>
        <begin position="756"/>
        <end position="790"/>
    </location>
</feature>
<dbReference type="CDD" id="cd13957">
    <property type="entry name" value="PT_UbiA_Cox10"/>
    <property type="match status" value="1"/>
</dbReference>
<evidence type="ECO:0000256" key="11">
    <source>
        <dbReference type="ARBA" id="ARBA00022946"/>
    </source>
</evidence>
<evidence type="ECO:0000256" key="10">
    <source>
        <dbReference type="ARBA" id="ARBA00022840"/>
    </source>
</evidence>
<dbReference type="OMA" id="VEKNTWI"/>
<keyword evidence="17 23" id="KW-0472">Membrane</keyword>
<dbReference type="Pfam" id="PF01040">
    <property type="entry name" value="UbiA"/>
    <property type="match status" value="1"/>
</dbReference>
<name>N6TCT9_DENPD</name>
<dbReference type="GO" id="GO:0005694">
    <property type="term" value="C:chromosome"/>
    <property type="evidence" value="ECO:0007669"/>
    <property type="project" value="InterPro"/>
</dbReference>
<evidence type="ECO:0000256" key="6">
    <source>
        <dbReference type="ARBA" id="ARBA00016335"/>
    </source>
</evidence>
<dbReference type="InterPro" id="IPR027120">
    <property type="entry name" value="Smc2_ABC"/>
</dbReference>
<dbReference type="Pfam" id="PF02463">
    <property type="entry name" value="SMC_N"/>
    <property type="match status" value="2"/>
</dbReference>
<feature type="coiled-coil region" evidence="21">
    <location>
        <begin position="621"/>
        <end position="726"/>
    </location>
</feature>
<evidence type="ECO:0000256" key="4">
    <source>
        <dbReference type="ARBA" id="ARBA00005985"/>
    </source>
</evidence>
<evidence type="ECO:0000256" key="12">
    <source>
        <dbReference type="ARBA" id="ARBA00022989"/>
    </source>
</evidence>
<keyword evidence="10" id="KW-0067">ATP-binding</keyword>
<feature type="region of interest" description="Disordered" evidence="22">
    <location>
        <begin position="1154"/>
        <end position="1174"/>
    </location>
</feature>
<keyword evidence="8 23" id="KW-0812">Transmembrane</keyword>
<proteinExistence type="inferred from homology"/>
<evidence type="ECO:0000256" key="16">
    <source>
        <dbReference type="ARBA" id="ARBA00023133"/>
    </source>
</evidence>
<sequence>MSVICQVHNLRLCRSSLKIALNGLVGKNQVNFATPSYFYVNQTKQNAALEVLDAQSRPHKPKIEPAWKPTPSTDSSNLLQNYLKLSKVRLTTLVVVTTMAGYAVAPAPFEWTAFALSIAGTGLLSGAANAINQFHEVPFDAQMSRTKHRVLVCGRLTPLHSMAFACAASLSGLGILYYGVNGLTATLGLTNLLLYTSVYTPLKRISILNTWVGSIVGAIPPLMGWAACANSLGAGAFLMAALLYSWQFPHFNALSWNLRPDYSRAGYRMMAVTHPALCRKVALRHTVAIQLLSTMAPLLDTTNWWFLLECTPLNVYFIYLAYQFYKDSSSATSRKLFRYSLIHLPLLMVLFLVNKKKWFVFKETSEQTDNVDESYGQRTEVKGFDPMFNAITGLNGSGKSNILDAICFVLGISNLSHVRVNSLQDLIFKSGQAGINRATVSIIFDNQNAIQCPPGFENTKEITISRTVAIGGKNKYMINGITVTGTKVQDLFCSVQMNVNNPHFLIMQGRITKVLNMKPPEILSMVEEAAGTRMYEVKRQTTQKLIEKKDSKLAEFQAVINEELSPKLQKLKSEREQYLKYQRIERELEHLVGIYQAWQYFEAKRNFVKAEQALENGQKTITEFSEKIDQNKEAVDQLMKEIETITHNNKSEGSKELQEIEARLKKKETEEAKINAAVKKVQDNIASEEKQKKQLEKNIAGVEQTINTKQNELNQVQSLCETIKENDRKNTEALALAEQKYEALCAGLEVNDQGETETLAEQLMAANEEAARARTEIKQASMQLVFCEKQLATKQKDAKSSSSENGNDKANLRKTETKVAQLQSSIEKLNFSEERMSELSNRRRTLYHEVRTLRDRVDSFEARHPHIAFKYSDPMPNFDRSRVKGVVCKLIQCKNISYATALETAAAGKLYNVVVDTEATSRLILQKGALKTRTTFIPLNKISANKMSQETINLAQKLVGKENCLPALSLINYDRSLQSAMEFIFGNVFICKDINVAKKVTFHNSIRKKCVTLDGDSTDPNGILSGGATLKGQSILQMIEEIKQIEAELRQNTQELSQIDSELNSMSKTQEQYNTIKHERDIAKNQLDLLKQRLLNTTFAREQSEIDDLKAQITQLKEQMASCQDIETKSNKLAEGLKTKINGSSGYKEKRLKDAKNEMQTAKTKADKSKEEWRQREQNYETLTLEIQELQKSFESNKQQLVAQEELIAKLEEECAKASEGLSAMKDAVNEIQAEVKRCKAAITEKNKDVQSKVKQKDQLLAENTELELQIKKHSHEISDLKAACKTSKQREQEYIKRIGKNTNYLEGAEKLTDNEGQDLERRIKVGREKKHTLGRTVNAQAQSMFEVEEKRFDDIIRKQKIVEVDRSKLIRTIKELDRKKESALKLAFEQVSKDFGSIFATLLPGANAKLGVLQGKSILQGLEIKVALGNVWKESLTELSGGQRSLAALSLILAMLLFKPAPIYILDEVDAALDLSHTQNIGSMLKSHFNKSQFIVVSLKDGMFNNANVLYRTKFIDGMSAVQRTENTHKNH</sequence>
<dbReference type="GO" id="GO:0005634">
    <property type="term" value="C:nucleus"/>
    <property type="evidence" value="ECO:0007669"/>
    <property type="project" value="UniProtKB-SubCell"/>
</dbReference>
<comment type="similarity">
    <text evidence="3">Belongs to the SMC family. SMC2 subfamily.</text>
</comment>
<dbReference type="InterPro" id="IPR044878">
    <property type="entry name" value="UbiA_sf"/>
</dbReference>
<comment type="subcellular location">
    <subcellularLocation>
        <location evidence="2">Mitochondrion membrane</location>
        <topology evidence="2">Multi-pass membrane protein</topology>
    </subcellularLocation>
    <subcellularLocation>
        <location evidence="1">Nucleus</location>
    </subcellularLocation>
</comment>
<feature type="compositionally biased region" description="Basic and acidic residues" evidence="22">
    <location>
        <begin position="1164"/>
        <end position="1174"/>
    </location>
</feature>
<dbReference type="SUPFAM" id="SSF52540">
    <property type="entry name" value="P-loop containing nucleoside triphosphate hydrolases"/>
    <property type="match status" value="1"/>
</dbReference>
<dbReference type="EC" id="2.5.1.141" evidence="5"/>
<comment type="catalytic activity">
    <reaction evidence="20">
        <text>heme b + (2E,6E)-farnesyl diphosphate + H2O = Fe(II)-heme o + diphosphate</text>
        <dbReference type="Rhea" id="RHEA:28070"/>
        <dbReference type="ChEBI" id="CHEBI:15377"/>
        <dbReference type="ChEBI" id="CHEBI:33019"/>
        <dbReference type="ChEBI" id="CHEBI:60344"/>
        <dbReference type="ChEBI" id="CHEBI:60530"/>
        <dbReference type="ChEBI" id="CHEBI:175763"/>
        <dbReference type="EC" id="2.5.1.141"/>
    </reaction>
</comment>
<evidence type="ECO:0000256" key="20">
    <source>
        <dbReference type="ARBA" id="ARBA00047690"/>
    </source>
</evidence>
<dbReference type="OrthoDB" id="10255539at2759"/>
<evidence type="ECO:0000256" key="17">
    <source>
        <dbReference type="ARBA" id="ARBA00023136"/>
    </source>
</evidence>
<feature type="coiled-coil region" evidence="21">
    <location>
        <begin position="822"/>
        <end position="856"/>
    </location>
</feature>
<keyword evidence="16" id="KW-0350">Heme biosynthesis</keyword>
<keyword evidence="11" id="KW-0809">Transit peptide</keyword>
<dbReference type="SMART" id="SM00968">
    <property type="entry name" value="SMC_hinge"/>
    <property type="match status" value="1"/>
</dbReference>
<organism evidence="24">
    <name type="scientific">Dendroctonus ponderosae</name>
    <name type="common">Mountain pine beetle</name>
    <dbReference type="NCBI Taxonomy" id="77166"/>
    <lineage>
        <taxon>Eukaryota</taxon>
        <taxon>Metazoa</taxon>
        <taxon>Ecdysozoa</taxon>
        <taxon>Arthropoda</taxon>
        <taxon>Hexapoda</taxon>
        <taxon>Insecta</taxon>
        <taxon>Pterygota</taxon>
        <taxon>Neoptera</taxon>
        <taxon>Endopterygota</taxon>
        <taxon>Coleoptera</taxon>
        <taxon>Polyphaga</taxon>
        <taxon>Cucujiformia</taxon>
        <taxon>Curculionidae</taxon>
        <taxon>Scolytinae</taxon>
        <taxon>Dendroctonus</taxon>
    </lineage>
</organism>
<keyword evidence="7" id="KW-0808">Transferase</keyword>
<dbReference type="NCBIfam" id="TIGR01473">
    <property type="entry name" value="cyoE_ctaB"/>
    <property type="match status" value="1"/>
</dbReference>
<reference evidence="24" key="1">
    <citation type="journal article" date="2013" name="Genome Biol.">
        <title>Draft genome of the mountain pine beetle, Dendroctonus ponderosae Hopkins, a major forest pest.</title>
        <authorList>
            <person name="Keeling C.I."/>
            <person name="Yuen M.M."/>
            <person name="Liao N.Y."/>
            <person name="Docking T.R."/>
            <person name="Chan S.K."/>
            <person name="Taylor G.A."/>
            <person name="Palmquist D.L."/>
            <person name="Jackman S.D."/>
            <person name="Nguyen A."/>
            <person name="Li M."/>
            <person name="Henderson H."/>
            <person name="Janes J.K."/>
            <person name="Zhao Y."/>
            <person name="Pandoh P."/>
            <person name="Moore R."/>
            <person name="Sperling F.A."/>
            <person name="Huber D.P."/>
            <person name="Birol I."/>
            <person name="Jones S.J."/>
            <person name="Bohlmann J."/>
        </authorList>
    </citation>
    <scope>NUCLEOTIDE SEQUENCE</scope>
</reference>